<organism evidence="1">
    <name type="scientific">viral metagenome</name>
    <dbReference type="NCBI Taxonomy" id="1070528"/>
    <lineage>
        <taxon>unclassified sequences</taxon>
        <taxon>metagenomes</taxon>
        <taxon>organismal metagenomes</taxon>
    </lineage>
</organism>
<evidence type="ECO:0000313" key="1">
    <source>
        <dbReference type="EMBL" id="QJA44838.1"/>
    </source>
</evidence>
<proteinExistence type="predicted"/>
<reference evidence="1" key="1">
    <citation type="submission" date="2020-03" db="EMBL/GenBank/DDBJ databases">
        <title>The deep terrestrial virosphere.</title>
        <authorList>
            <person name="Holmfeldt K."/>
            <person name="Nilsson E."/>
            <person name="Simone D."/>
            <person name="Lopez-Fernandez M."/>
            <person name="Wu X."/>
            <person name="de Brujin I."/>
            <person name="Lundin D."/>
            <person name="Andersson A."/>
            <person name="Bertilsson S."/>
            <person name="Dopson M."/>
        </authorList>
    </citation>
    <scope>NUCLEOTIDE SEQUENCE</scope>
    <source>
        <strain evidence="1">TM448A00151</strain>
        <strain evidence="2">TM448B00189</strain>
    </source>
</reference>
<evidence type="ECO:0000313" key="2">
    <source>
        <dbReference type="EMBL" id="QJH94158.1"/>
    </source>
</evidence>
<dbReference type="EMBL" id="MT143981">
    <property type="protein sequence ID" value="QJA44838.1"/>
    <property type="molecule type" value="Genomic_DNA"/>
</dbReference>
<sequence>MSSRFDGLVLPTIPLTMKDDPFILDMHVFLQNLVRTLKTIPDAEFPIYHKVFGLADDATWDNVRNGIYVITADSGAGYAVAHCKYNSAVTLLHNSANWVNTDTDTKYCLIDNTTSIRLKNRLGSAKEFAVMIITID</sequence>
<dbReference type="EMBL" id="MT144596">
    <property type="protein sequence ID" value="QJH94158.1"/>
    <property type="molecule type" value="Genomic_DNA"/>
</dbReference>
<dbReference type="AlphaFoldDB" id="A0A6H1ZBC2"/>
<name>A0A6H1ZBC2_9ZZZZ</name>
<gene>
    <name evidence="1" type="ORF">TM448A00151_0037</name>
    <name evidence="2" type="ORF">TM448B00189_0051</name>
</gene>
<accession>A0A6H1ZBC2</accession>
<protein>
    <submittedName>
        <fullName evidence="1">Uncharacterized protein</fullName>
    </submittedName>
</protein>